<dbReference type="GeneID" id="9623103"/>
<dbReference type="OrthoDB" id="1421013at2759"/>
<dbReference type="GO" id="GO:0000460">
    <property type="term" value="P:maturation of 5.8S rRNA"/>
    <property type="evidence" value="ECO:0007669"/>
    <property type="project" value="TreeGrafter"/>
</dbReference>
<name>D8UH46_VOLCA</name>
<dbReference type="eggNOG" id="KOG4835">
    <property type="taxonomic scope" value="Eukaryota"/>
</dbReference>
<comment type="subunit">
    <text evidence="1">Monomer and homodimer.</text>
</comment>
<dbReference type="EMBL" id="GL378404">
    <property type="protein sequence ID" value="EFJ40940.1"/>
    <property type="molecule type" value="Genomic_DNA"/>
</dbReference>
<dbReference type="PANTHER" id="PTHR15341">
    <property type="entry name" value="SUN-COR STEROID HORMONE RECEPTOR CO-REPRESSOR"/>
    <property type="match status" value="1"/>
</dbReference>
<keyword evidence="1" id="KW-0694">RNA-binding</keyword>
<feature type="region of interest" description="Disordered" evidence="2">
    <location>
        <begin position="167"/>
        <end position="198"/>
    </location>
</feature>
<dbReference type="KEGG" id="vcn:VOLCADRAFT_99155"/>
<dbReference type="GO" id="GO:0010468">
    <property type="term" value="P:regulation of gene expression"/>
    <property type="evidence" value="ECO:0007669"/>
    <property type="project" value="TreeGrafter"/>
</dbReference>
<feature type="compositionally biased region" description="Basic and acidic residues" evidence="2">
    <location>
        <begin position="167"/>
        <end position="187"/>
    </location>
</feature>
<dbReference type="AlphaFoldDB" id="D8UH46"/>
<protein>
    <recommendedName>
        <fullName evidence="1">Nuclear nucleic acid-binding protein C1D</fullName>
    </recommendedName>
</protein>
<keyword evidence="1" id="KW-0238">DNA-binding</keyword>
<reference evidence="3 4" key="1">
    <citation type="journal article" date="2010" name="Science">
        <title>Genomic analysis of organismal complexity in the multicellular green alga Volvox carteri.</title>
        <authorList>
            <person name="Prochnik S.E."/>
            <person name="Umen J."/>
            <person name="Nedelcu A.M."/>
            <person name="Hallmann A."/>
            <person name="Miller S.M."/>
            <person name="Nishii I."/>
            <person name="Ferris P."/>
            <person name="Kuo A."/>
            <person name="Mitros T."/>
            <person name="Fritz-Laylin L.K."/>
            <person name="Hellsten U."/>
            <person name="Chapman J."/>
            <person name="Simakov O."/>
            <person name="Rensing S.A."/>
            <person name="Terry A."/>
            <person name="Pangilinan J."/>
            <person name="Kapitonov V."/>
            <person name="Jurka J."/>
            <person name="Salamov A."/>
            <person name="Shapiro H."/>
            <person name="Schmutz J."/>
            <person name="Grimwood J."/>
            <person name="Lindquist E."/>
            <person name="Lucas S."/>
            <person name="Grigoriev I.V."/>
            <person name="Schmitt R."/>
            <person name="Kirk D."/>
            <person name="Rokhsar D.S."/>
        </authorList>
    </citation>
    <scope>NUCLEOTIDE SEQUENCE [LARGE SCALE GENOMIC DNA]</scope>
    <source>
        <strain evidence="4">f. Nagariensis / Eve</strain>
    </source>
</reference>
<dbReference type="GO" id="GO:0005730">
    <property type="term" value="C:nucleolus"/>
    <property type="evidence" value="ECO:0007669"/>
    <property type="project" value="UniProtKB-SubCell"/>
</dbReference>
<dbReference type="PANTHER" id="PTHR15341:SF3">
    <property type="entry name" value="NUCLEAR NUCLEIC ACID-BINDING PROTEIN C1D"/>
    <property type="match status" value="1"/>
</dbReference>
<dbReference type="GO" id="GO:0000178">
    <property type="term" value="C:exosome (RNase complex)"/>
    <property type="evidence" value="ECO:0007669"/>
    <property type="project" value="TreeGrafter"/>
</dbReference>
<dbReference type="FunCoup" id="D8UH46">
    <property type="interactions" value="1102"/>
</dbReference>
<keyword evidence="1" id="KW-0539">Nucleus</keyword>
<gene>
    <name evidence="3" type="ORF">VOLCADRAFT_99155</name>
</gene>
<dbReference type="GO" id="GO:0003677">
    <property type="term" value="F:DNA binding"/>
    <property type="evidence" value="ECO:0007669"/>
    <property type="project" value="UniProtKB-KW"/>
</dbReference>
<dbReference type="STRING" id="3068.D8UH46"/>
<accession>D8UH46</accession>
<sequence>MSLAAARIAPDGTAGAGPVTLKASDHAPSPLDLPEDVQFQLGQFKHLLGELQKALQAAAAQAPSPADIAAIPEPLDRARLCMCIAKAVNSLHHVYLRAYGRDPFAPATAGGVAVGRQELDRIRQYDKKLARAVHDADLRASRPVLSLDVAAASRFIDAAIPDLSEQQRRDLKRAAQAAEAKRGGPDHRKGKKPRPQEALVQDLDQERIAALQQRQQEDGDEGQGQDLVAEGAEEQAEAKDAAGKARSSNGSRSRMTGPIYLQNYANRFSKYFTIKEIVSC</sequence>
<comment type="subcellular location">
    <subcellularLocation>
        <location evidence="1">Cytoplasm</location>
    </subcellularLocation>
    <subcellularLocation>
        <location evidence="1">Nucleus</location>
        <location evidence="1">Nucleolus</location>
    </subcellularLocation>
    <subcellularLocation>
        <location evidence="1">Nucleus</location>
    </subcellularLocation>
</comment>
<feature type="region of interest" description="Disordered" evidence="2">
    <location>
        <begin position="232"/>
        <end position="256"/>
    </location>
</feature>
<dbReference type="GO" id="GO:0005737">
    <property type="term" value="C:cytoplasm"/>
    <property type="evidence" value="ECO:0007669"/>
    <property type="project" value="UniProtKB-SubCell"/>
</dbReference>
<dbReference type="RefSeq" id="XP_002958007.1">
    <property type="nucleotide sequence ID" value="XM_002957961.1"/>
</dbReference>
<keyword evidence="4" id="KW-1185">Reference proteome</keyword>
<evidence type="ECO:0000313" key="3">
    <source>
        <dbReference type="EMBL" id="EFJ40940.1"/>
    </source>
</evidence>
<dbReference type="Proteomes" id="UP000001058">
    <property type="component" value="Unassembled WGS sequence"/>
</dbReference>
<dbReference type="GO" id="GO:0003723">
    <property type="term" value="F:RNA binding"/>
    <property type="evidence" value="ECO:0007669"/>
    <property type="project" value="UniProtKB-UniRule"/>
</dbReference>
<evidence type="ECO:0000313" key="4">
    <source>
        <dbReference type="Proteomes" id="UP000001058"/>
    </source>
</evidence>
<evidence type="ECO:0000256" key="2">
    <source>
        <dbReference type="SAM" id="MobiDB-lite"/>
    </source>
</evidence>
<evidence type="ECO:0000256" key="1">
    <source>
        <dbReference type="RuleBase" id="RU368003"/>
    </source>
</evidence>
<comment type="similarity">
    <text evidence="1">Belongs to the C1D family.</text>
</comment>
<dbReference type="InParanoid" id="D8UH46"/>
<proteinExistence type="inferred from homology"/>
<organism evidence="4">
    <name type="scientific">Volvox carteri f. nagariensis</name>
    <dbReference type="NCBI Taxonomy" id="3068"/>
    <lineage>
        <taxon>Eukaryota</taxon>
        <taxon>Viridiplantae</taxon>
        <taxon>Chlorophyta</taxon>
        <taxon>core chlorophytes</taxon>
        <taxon>Chlorophyceae</taxon>
        <taxon>CS clade</taxon>
        <taxon>Chlamydomonadales</taxon>
        <taxon>Volvocaceae</taxon>
        <taxon>Volvox</taxon>
    </lineage>
</organism>
<dbReference type="InterPro" id="IPR011082">
    <property type="entry name" value="Exosome-assoc_fac/DNA_repair"/>
</dbReference>
<keyword evidence="1" id="KW-0698">rRNA processing</keyword>
<comment type="function">
    <text evidence="1">Plays a role in the recruitment of the exosome to pre-rRNA to mediate the 3'-5' end processing of the 5.8S rRNA.</text>
</comment>
<keyword evidence="1" id="KW-0963">Cytoplasm</keyword>